<sequence length="165" mass="18712">MRETEYRVLHGWVEDIERHPRFTGEYRLVVRLEEGRVQEFVMGLPSSPLRLGDEVGVAVNGARPGRVLAIVDRSTGEGSQFLRGEGSRWLTEADLLVIAAVAGSFAAALQWMALPALAAFALVYGVVRRQIQKMRWQRAAARIDYLLDKDYFRWRAGLDRRWGAP</sequence>
<name>A0A930BSG7_9RHOO</name>
<keyword evidence="1" id="KW-0812">Transmembrane</keyword>
<reference evidence="2" key="1">
    <citation type="submission" date="2020-04" db="EMBL/GenBank/DDBJ databases">
        <title>Deep metagenomics examines the oral microbiome during advanced dental caries in children, revealing novel taxa and co-occurrences with host molecules.</title>
        <authorList>
            <person name="Baker J.L."/>
            <person name="Morton J.T."/>
            <person name="Dinis M."/>
            <person name="Alvarez R."/>
            <person name="Tran N.C."/>
            <person name="Knight R."/>
            <person name="Edlund A."/>
        </authorList>
    </citation>
    <scope>NUCLEOTIDE SEQUENCE</scope>
    <source>
        <strain evidence="2">JCVI_32_bin.24</strain>
    </source>
</reference>
<dbReference type="Proteomes" id="UP000718593">
    <property type="component" value="Unassembled WGS sequence"/>
</dbReference>
<keyword evidence="1" id="KW-1133">Transmembrane helix</keyword>
<proteinExistence type="predicted"/>
<evidence type="ECO:0000313" key="3">
    <source>
        <dbReference type="Proteomes" id="UP000718593"/>
    </source>
</evidence>
<comment type="caution">
    <text evidence="2">The sequence shown here is derived from an EMBL/GenBank/DDBJ whole genome shotgun (WGS) entry which is preliminary data.</text>
</comment>
<accession>A0A930BSG7</accession>
<evidence type="ECO:0000256" key="1">
    <source>
        <dbReference type="SAM" id="Phobius"/>
    </source>
</evidence>
<evidence type="ECO:0000313" key="2">
    <source>
        <dbReference type="EMBL" id="MBF1164799.1"/>
    </source>
</evidence>
<feature type="transmembrane region" description="Helical" evidence="1">
    <location>
        <begin position="95"/>
        <end position="127"/>
    </location>
</feature>
<keyword evidence="1" id="KW-0472">Membrane</keyword>
<dbReference type="AlphaFoldDB" id="A0A930BSG7"/>
<organism evidence="2 3">
    <name type="scientific">Dechloromonas agitata</name>
    <dbReference type="NCBI Taxonomy" id="73030"/>
    <lineage>
        <taxon>Bacteria</taxon>
        <taxon>Pseudomonadati</taxon>
        <taxon>Pseudomonadota</taxon>
        <taxon>Betaproteobacteria</taxon>
        <taxon>Rhodocyclales</taxon>
        <taxon>Azonexaceae</taxon>
        <taxon>Dechloromonas</taxon>
    </lineage>
</organism>
<gene>
    <name evidence="2" type="ORF">HXL68_07145</name>
</gene>
<protein>
    <submittedName>
        <fullName evidence="2">Uncharacterized protein</fullName>
    </submittedName>
</protein>
<dbReference type="EMBL" id="JABZMI010000112">
    <property type="protein sequence ID" value="MBF1164799.1"/>
    <property type="molecule type" value="Genomic_DNA"/>
</dbReference>